<reference evidence="3" key="1">
    <citation type="submission" date="2025-08" db="UniProtKB">
        <authorList>
            <consortium name="RefSeq"/>
        </authorList>
    </citation>
    <scope>IDENTIFICATION</scope>
    <source>
        <tissue evidence="3">Muscle</tissue>
    </source>
</reference>
<protein>
    <submittedName>
        <fullName evidence="3">BRISC complex subunit Abraxas 2-like</fullName>
    </submittedName>
</protein>
<accession>A0ABM1B7M1</accession>
<sequence>MAVQNLSVNVSGCFLSSIFYELVSGNGDQDGFLLGEVVSRITDTISDSQIQGEKEETCLNVYEFISCDKLFSYYNSKGQIVLELLDEILNGRKKDVIGWFKFRRNSSLSISIRERALHHNLASNLPLYDKFFIFGLFSAFVSTNDSTYSFDHVFLRYTGWKFEPVTLKVVNLGDTSHSEYRLYPTTAANMHSGQFSQIVRSAGASCTEEDKSSVRQVQGIHSALHSKLWELQEEVGESEAMVASMTQEIDELRARIASLETIKGALVTNFLVEEEEEIDMSEKVMSPLVPQDPFEFITDVKLQMGQEAQLKRMASLTKMASQSQEQLEEMVSSDDAMK</sequence>
<dbReference type="CDD" id="cd23519">
    <property type="entry name" value="Abraxas-like_domain"/>
    <property type="match status" value="1"/>
</dbReference>
<evidence type="ECO:0000313" key="3">
    <source>
        <dbReference type="RefSeq" id="XP_013776440.1"/>
    </source>
</evidence>
<organism evidence="2 3">
    <name type="scientific">Limulus polyphemus</name>
    <name type="common">Atlantic horseshoe crab</name>
    <dbReference type="NCBI Taxonomy" id="6850"/>
    <lineage>
        <taxon>Eukaryota</taxon>
        <taxon>Metazoa</taxon>
        <taxon>Ecdysozoa</taxon>
        <taxon>Arthropoda</taxon>
        <taxon>Chelicerata</taxon>
        <taxon>Merostomata</taxon>
        <taxon>Xiphosura</taxon>
        <taxon>Limulidae</taxon>
        <taxon>Limulus</taxon>
    </lineage>
</organism>
<dbReference type="InterPro" id="IPR023238">
    <property type="entry name" value="FAM175"/>
</dbReference>
<evidence type="ECO:0000256" key="1">
    <source>
        <dbReference type="SAM" id="Coils"/>
    </source>
</evidence>
<name>A0ABM1B7M1_LIMPO</name>
<dbReference type="InterPro" id="IPR023240">
    <property type="entry name" value="BRISC_Abraxas2"/>
</dbReference>
<dbReference type="PRINTS" id="PR02051">
    <property type="entry name" value="PROTEINF175"/>
</dbReference>
<evidence type="ECO:0000313" key="2">
    <source>
        <dbReference type="Proteomes" id="UP000694941"/>
    </source>
</evidence>
<dbReference type="RefSeq" id="XP_013776440.1">
    <property type="nucleotide sequence ID" value="XM_013920986.2"/>
</dbReference>
<keyword evidence="2" id="KW-1185">Reference proteome</keyword>
<dbReference type="GeneID" id="106461190"/>
<dbReference type="PANTHER" id="PTHR31728:SF5">
    <property type="entry name" value="OS07G0540200 PROTEIN"/>
    <property type="match status" value="1"/>
</dbReference>
<dbReference type="PRINTS" id="PR02053">
    <property type="entry name" value="BRISCABRO1"/>
</dbReference>
<proteinExistence type="predicted"/>
<gene>
    <name evidence="3" type="primary">LOC106461190</name>
</gene>
<dbReference type="Pfam" id="PF21125">
    <property type="entry name" value="MPN_2A_DUB_like"/>
    <property type="match status" value="1"/>
</dbReference>
<feature type="coiled-coil region" evidence="1">
    <location>
        <begin position="235"/>
        <end position="262"/>
    </location>
</feature>
<dbReference type="Proteomes" id="UP000694941">
    <property type="component" value="Unplaced"/>
</dbReference>
<dbReference type="PANTHER" id="PTHR31728">
    <property type="entry name" value="ABRAXAS FAMILY MEMBER"/>
    <property type="match status" value="1"/>
</dbReference>
<keyword evidence="1" id="KW-0175">Coiled coil</keyword>